<evidence type="ECO:0000313" key="3">
    <source>
        <dbReference type="EMBL" id="MCQ4630472.1"/>
    </source>
</evidence>
<reference evidence="3" key="1">
    <citation type="submission" date="2021-07" db="EMBL/GenBank/DDBJ databases">
        <title>Shinella sp. nov., a novel member of the genus Shinella from water.</title>
        <authorList>
            <person name="Deng Y."/>
        </authorList>
    </citation>
    <scope>NUCLEOTIDE SEQUENCE</scope>
    <source>
        <strain evidence="3">CPCC 100929</strain>
    </source>
</reference>
<dbReference type="RefSeq" id="WP_256116743.1">
    <property type="nucleotide sequence ID" value="NZ_WHSB02000003.1"/>
</dbReference>
<keyword evidence="4" id="KW-1185">Reference proteome</keyword>
<dbReference type="InterPro" id="IPR043143">
    <property type="entry name" value="Mal/L-sulf/L-lact_DH-like_NADP"/>
</dbReference>
<sequence>MSVNSSAATIATPIAAIHGLIRDAMRACNLSAADADRVAELMAEADLTGADGHGIFRLPQYVRRIRGDAVNTTPDIRAEIRGPSVAVVDGDNGMGHLVMSKAAETAISLARETGIGWVGVRGSNHAGPGALYAEMPVKAGMIGIYSAVASANHMAVWGGTEALLGTNPLAVGIPAGNGPPVLLDIATTVVSYGTVKGRVLQDKPLPEGWMVSKEDGAPLTDQTRTADGVLLPIGGYKGSGLALVLGILAGTLNGAAFGKEVIDFNADNTSATNTGHFILALDIARFMPPDVFAAVLSEQLANLRSGQTIAGMRIRMPGEQRTARRAERSSTGVPLAAPLVTQLDALATELGIATLSARV</sequence>
<dbReference type="Pfam" id="PF02615">
    <property type="entry name" value="Ldh_2"/>
    <property type="match status" value="1"/>
</dbReference>
<keyword evidence="2" id="KW-0560">Oxidoreductase</keyword>
<name>A0ABT1R5L2_9HYPH</name>
<gene>
    <name evidence="3" type="ORF">GB927_010515</name>
</gene>
<dbReference type="Proteomes" id="UP000996601">
    <property type="component" value="Unassembled WGS sequence"/>
</dbReference>
<evidence type="ECO:0000256" key="2">
    <source>
        <dbReference type="ARBA" id="ARBA00023002"/>
    </source>
</evidence>
<dbReference type="InterPro" id="IPR043144">
    <property type="entry name" value="Mal/L-sulf/L-lact_DH-like_ah"/>
</dbReference>
<protein>
    <submittedName>
        <fullName evidence="3">Ldh family oxidoreductase</fullName>
    </submittedName>
</protein>
<accession>A0ABT1R5L2</accession>
<comment type="caution">
    <text evidence="3">The sequence shown here is derived from an EMBL/GenBank/DDBJ whole genome shotgun (WGS) entry which is preliminary data.</text>
</comment>
<dbReference type="InterPro" id="IPR036111">
    <property type="entry name" value="Mal/L-sulfo/L-lacto_DH-like_sf"/>
</dbReference>
<organism evidence="3 4">
    <name type="scientific">Shinella lacus</name>
    <dbReference type="NCBI Taxonomy" id="2654216"/>
    <lineage>
        <taxon>Bacteria</taxon>
        <taxon>Pseudomonadati</taxon>
        <taxon>Pseudomonadota</taxon>
        <taxon>Alphaproteobacteria</taxon>
        <taxon>Hyphomicrobiales</taxon>
        <taxon>Rhizobiaceae</taxon>
        <taxon>Shinella</taxon>
    </lineage>
</organism>
<dbReference type="EMBL" id="WHSB02000003">
    <property type="protein sequence ID" value="MCQ4630472.1"/>
    <property type="molecule type" value="Genomic_DNA"/>
</dbReference>
<dbReference type="InterPro" id="IPR003767">
    <property type="entry name" value="Malate/L-lactate_DH-like"/>
</dbReference>
<proteinExistence type="inferred from homology"/>
<evidence type="ECO:0000256" key="1">
    <source>
        <dbReference type="ARBA" id="ARBA00006056"/>
    </source>
</evidence>
<dbReference type="PANTHER" id="PTHR11091">
    <property type="entry name" value="OXIDOREDUCTASE-RELATED"/>
    <property type="match status" value="1"/>
</dbReference>
<dbReference type="Gene3D" id="1.10.1530.10">
    <property type="match status" value="1"/>
</dbReference>
<dbReference type="PANTHER" id="PTHR11091:SF0">
    <property type="entry name" value="MALATE DEHYDROGENASE"/>
    <property type="match status" value="1"/>
</dbReference>
<dbReference type="Gene3D" id="3.30.1370.60">
    <property type="entry name" value="Hypothetical oxidoreductase yiak, domain 2"/>
    <property type="match status" value="1"/>
</dbReference>
<dbReference type="SUPFAM" id="SSF89733">
    <property type="entry name" value="L-sulfolactate dehydrogenase-like"/>
    <property type="match status" value="1"/>
</dbReference>
<evidence type="ECO:0000313" key="4">
    <source>
        <dbReference type="Proteomes" id="UP000996601"/>
    </source>
</evidence>
<comment type="similarity">
    <text evidence="1">Belongs to the LDH2/MDH2 oxidoreductase family.</text>
</comment>